<keyword evidence="2" id="KW-0597">Phosphoprotein</keyword>
<dbReference type="Pfam" id="PF00069">
    <property type="entry name" value="Pkinase"/>
    <property type="match status" value="1"/>
</dbReference>
<dbReference type="PROSITE" id="PS00108">
    <property type="entry name" value="PROTEIN_KINASE_ST"/>
    <property type="match status" value="1"/>
</dbReference>
<keyword evidence="5" id="KW-0418">Kinase</keyword>
<dbReference type="Gene3D" id="3.30.200.20">
    <property type="entry name" value="Phosphorylase Kinase, domain 1"/>
    <property type="match status" value="1"/>
</dbReference>
<keyword evidence="9" id="KW-0812">Transmembrane</keyword>
<keyword evidence="3" id="KW-0808">Transferase</keyword>
<evidence type="ECO:0000256" key="6">
    <source>
        <dbReference type="ARBA" id="ARBA00022840"/>
    </source>
</evidence>
<name>A0ABN9MPL2_9NEOB</name>
<keyword evidence="9" id="KW-0472">Membrane</keyword>
<proteinExistence type="inferred from homology"/>
<comment type="caution">
    <text evidence="11">The sequence shown here is derived from an EMBL/GenBank/DDBJ whole genome shotgun (WGS) entry which is preliminary data.</text>
</comment>
<keyword evidence="1 8" id="KW-0723">Serine/threonine-protein kinase</keyword>
<evidence type="ECO:0000313" key="12">
    <source>
        <dbReference type="Proteomes" id="UP001176940"/>
    </source>
</evidence>
<protein>
    <recommendedName>
        <fullName evidence="10">Protein kinase domain-containing protein</fullName>
    </recommendedName>
</protein>
<feature type="domain" description="Protein kinase" evidence="10">
    <location>
        <begin position="23"/>
        <end position="258"/>
    </location>
</feature>
<evidence type="ECO:0000256" key="9">
    <source>
        <dbReference type="SAM" id="Phobius"/>
    </source>
</evidence>
<dbReference type="EMBL" id="CAUEEQ010079568">
    <property type="protein sequence ID" value="CAJ0968701.1"/>
    <property type="molecule type" value="Genomic_DNA"/>
</dbReference>
<comment type="similarity">
    <text evidence="8">Belongs to the protein kinase superfamily.</text>
</comment>
<evidence type="ECO:0000256" key="4">
    <source>
        <dbReference type="ARBA" id="ARBA00022741"/>
    </source>
</evidence>
<evidence type="ECO:0000256" key="3">
    <source>
        <dbReference type="ARBA" id="ARBA00022679"/>
    </source>
</evidence>
<evidence type="ECO:0000313" key="11">
    <source>
        <dbReference type="EMBL" id="CAJ0968701.1"/>
    </source>
</evidence>
<reference evidence="11" key="1">
    <citation type="submission" date="2023-07" db="EMBL/GenBank/DDBJ databases">
        <authorList>
            <person name="Stuckert A."/>
        </authorList>
    </citation>
    <scope>NUCLEOTIDE SEQUENCE</scope>
</reference>
<sequence>MRQSNYRTTPAESSIIVTGLESFTSHKIIGEGGYGKVMLATHQTCQQQLAVKMVKKRLLLEDTSDNVLIERLVLEMTRKSPFITWALATFQSQWMKCWWLIIFYFLLVRFIAAEIIYGLQFIHSRGIIHRDIKPENILLDSTGHLKITDFGLAVRNMFGDAKTSALQSGQSSYFLHVLTDSSVDWFSTGVVIYEMATGRYPFYIGELDDTTIEVLINADPAFPKGLDLQAKSIIEGLLNKSPESRQVAVDNIRAHPFFMEINWTDIEGAGARPPFQLPPVSISPREDGGSLQAAGFSTKDAMGEGPSMTSQSCDRNVITGPVLIRTLGLEAAVCTAHRRQYYKGLFG</sequence>
<evidence type="ECO:0000256" key="2">
    <source>
        <dbReference type="ARBA" id="ARBA00022553"/>
    </source>
</evidence>
<dbReference type="InterPro" id="IPR017441">
    <property type="entry name" value="Protein_kinase_ATP_BS"/>
</dbReference>
<feature type="non-terminal residue" evidence="11">
    <location>
        <position position="347"/>
    </location>
</feature>
<dbReference type="Proteomes" id="UP001176940">
    <property type="component" value="Unassembled WGS sequence"/>
</dbReference>
<feature type="transmembrane region" description="Helical" evidence="9">
    <location>
        <begin position="97"/>
        <end position="119"/>
    </location>
</feature>
<dbReference type="PANTHER" id="PTHR24351">
    <property type="entry name" value="RIBOSOMAL PROTEIN S6 KINASE"/>
    <property type="match status" value="1"/>
</dbReference>
<dbReference type="PROSITE" id="PS50011">
    <property type="entry name" value="PROTEIN_KINASE_DOM"/>
    <property type="match status" value="1"/>
</dbReference>
<keyword evidence="6 7" id="KW-0067">ATP-binding</keyword>
<keyword evidence="9" id="KW-1133">Transmembrane helix</keyword>
<evidence type="ECO:0000256" key="1">
    <source>
        <dbReference type="ARBA" id="ARBA00022527"/>
    </source>
</evidence>
<gene>
    <name evidence="11" type="ORF">RIMI_LOCUS23337844</name>
</gene>
<dbReference type="SUPFAM" id="SSF56112">
    <property type="entry name" value="Protein kinase-like (PK-like)"/>
    <property type="match status" value="1"/>
</dbReference>
<evidence type="ECO:0000259" key="10">
    <source>
        <dbReference type="PROSITE" id="PS50011"/>
    </source>
</evidence>
<keyword evidence="4 7" id="KW-0547">Nucleotide-binding</keyword>
<evidence type="ECO:0000256" key="7">
    <source>
        <dbReference type="PROSITE-ProRule" id="PRU10141"/>
    </source>
</evidence>
<feature type="binding site" evidence="7">
    <location>
        <position position="56"/>
    </location>
    <ligand>
        <name>ATP</name>
        <dbReference type="ChEBI" id="CHEBI:30616"/>
    </ligand>
</feature>
<evidence type="ECO:0000256" key="5">
    <source>
        <dbReference type="ARBA" id="ARBA00022777"/>
    </source>
</evidence>
<dbReference type="InterPro" id="IPR011009">
    <property type="entry name" value="Kinase-like_dom_sf"/>
</dbReference>
<dbReference type="PROSITE" id="PS00107">
    <property type="entry name" value="PROTEIN_KINASE_ATP"/>
    <property type="match status" value="1"/>
</dbReference>
<dbReference type="InterPro" id="IPR000719">
    <property type="entry name" value="Prot_kinase_dom"/>
</dbReference>
<evidence type="ECO:0000256" key="8">
    <source>
        <dbReference type="RuleBase" id="RU000304"/>
    </source>
</evidence>
<keyword evidence="12" id="KW-1185">Reference proteome</keyword>
<organism evidence="11 12">
    <name type="scientific">Ranitomeya imitator</name>
    <name type="common">mimic poison frog</name>
    <dbReference type="NCBI Taxonomy" id="111125"/>
    <lineage>
        <taxon>Eukaryota</taxon>
        <taxon>Metazoa</taxon>
        <taxon>Chordata</taxon>
        <taxon>Craniata</taxon>
        <taxon>Vertebrata</taxon>
        <taxon>Euteleostomi</taxon>
        <taxon>Amphibia</taxon>
        <taxon>Batrachia</taxon>
        <taxon>Anura</taxon>
        <taxon>Neobatrachia</taxon>
        <taxon>Hyloidea</taxon>
        <taxon>Dendrobatidae</taxon>
        <taxon>Dendrobatinae</taxon>
        <taxon>Ranitomeya</taxon>
    </lineage>
</organism>
<dbReference type="Gene3D" id="1.10.510.10">
    <property type="entry name" value="Transferase(Phosphotransferase) domain 1"/>
    <property type="match status" value="1"/>
</dbReference>
<dbReference type="InterPro" id="IPR008271">
    <property type="entry name" value="Ser/Thr_kinase_AS"/>
</dbReference>
<dbReference type="SMART" id="SM00220">
    <property type="entry name" value="S_TKc"/>
    <property type="match status" value="1"/>
</dbReference>
<accession>A0ABN9MPL2</accession>